<dbReference type="PANTHER" id="PTHR34264">
    <property type="entry name" value="ATP SYNTHASE SUBUNIT B, CHLOROPLASTIC"/>
    <property type="match status" value="1"/>
</dbReference>
<evidence type="ECO:0000256" key="2">
    <source>
        <dbReference type="ARBA" id="ARBA00022547"/>
    </source>
</evidence>
<dbReference type="CDD" id="cd06503">
    <property type="entry name" value="ATP-synt_Fo_b"/>
    <property type="match status" value="1"/>
</dbReference>
<evidence type="ECO:0000256" key="12">
    <source>
        <dbReference type="HAMAP-Rule" id="MF_01398"/>
    </source>
</evidence>
<dbReference type="EMBL" id="JACNIG010000287">
    <property type="protein sequence ID" value="MBC8433270.1"/>
    <property type="molecule type" value="Genomic_DNA"/>
</dbReference>
<keyword evidence="12" id="KW-1003">Cell membrane</keyword>
<keyword evidence="7 12" id="KW-0472">Membrane</keyword>
<accession>A0A8J6P0Y8</accession>
<keyword evidence="3 12" id="KW-0812">Transmembrane</keyword>
<evidence type="ECO:0000256" key="7">
    <source>
        <dbReference type="ARBA" id="ARBA00023136"/>
    </source>
</evidence>
<comment type="subunit">
    <text evidence="12">F-type ATPases have 2 components, F(1) - the catalytic core - and F(0) - the membrane proton channel. F(1) has five subunits: alpha(3), beta(3), gamma(1), delta(1), epsilon(1). F(0) has three main subunits: a(1), b(2) and c(10-14). The alpha and beta chains form an alternating ring which encloses part of the gamma chain. F(1) is attached to F(0) by a central stalk formed by the gamma and epsilon chains, while a peripheral stalk is formed by the delta and b chains.</text>
</comment>
<protein>
    <recommendedName>
        <fullName evidence="12">ATP synthase subunit b</fullName>
    </recommendedName>
    <alternativeName>
        <fullName evidence="12">ATP synthase F(0) sector subunit b</fullName>
    </alternativeName>
    <alternativeName>
        <fullName evidence="12">ATPase subunit I</fullName>
    </alternativeName>
    <alternativeName>
        <fullName evidence="12">F-type ATPase subunit b</fullName>
        <shortName evidence="12">F-ATPase subunit b</shortName>
    </alternativeName>
</protein>
<dbReference type="GO" id="GO:0046933">
    <property type="term" value="F:proton-transporting ATP synthase activity, rotational mechanism"/>
    <property type="evidence" value="ECO:0007669"/>
    <property type="project" value="UniProtKB-UniRule"/>
</dbReference>
<evidence type="ECO:0000256" key="4">
    <source>
        <dbReference type="ARBA" id="ARBA00022781"/>
    </source>
</evidence>
<dbReference type="HAMAP" id="MF_01398">
    <property type="entry name" value="ATP_synth_b_bprime"/>
    <property type="match status" value="1"/>
</dbReference>
<keyword evidence="8 12" id="KW-0066">ATP synthesis</keyword>
<keyword evidence="2 12" id="KW-0138">CF(0)</keyword>
<keyword evidence="4 12" id="KW-0375">Hydrogen ion transport</keyword>
<dbReference type="PANTHER" id="PTHR34264:SF3">
    <property type="entry name" value="ATP SYNTHASE SUBUNIT B, CHLOROPLASTIC"/>
    <property type="match status" value="1"/>
</dbReference>
<evidence type="ECO:0000256" key="3">
    <source>
        <dbReference type="ARBA" id="ARBA00022692"/>
    </source>
</evidence>
<comment type="function">
    <text evidence="9 12">F(1)F(0) ATP synthase produces ATP from ADP in the presence of a proton or sodium gradient. F-type ATPases consist of two structural domains, F(1) containing the extramembraneous catalytic core and F(0) containing the membrane proton channel, linked together by a central stalk and a peripheral stalk. During catalysis, ATP synthesis in the catalytic domain of F(1) is coupled via a rotary mechanism of the central stalk subunits to proton translocation.</text>
</comment>
<comment type="function">
    <text evidence="10">Component of the F(0) channel, it forms part of the peripheral stalk, linking F(1) to F(0). The b'-subunit is a diverged and duplicated form of b found in plants and photosynthetic bacteria.</text>
</comment>
<evidence type="ECO:0000256" key="14">
    <source>
        <dbReference type="SAM" id="Coils"/>
    </source>
</evidence>
<evidence type="ECO:0000256" key="8">
    <source>
        <dbReference type="ARBA" id="ARBA00023310"/>
    </source>
</evidence>
<evidence type="ECO:0000256" key="9">
    <source>
        <dbReference type="ARBA" id="ARBA00025198"/>
    </source>
</evidence>
<dbReference type="Pfam" id="PF00430">
    <property type="entry name" value="ATP-synt_B"/>
    <property type="match status" value="1"/>
</dbReference>
<evidence type="ECO:0000256" key="1">
    <source>
        <dbReference type="ARBA" id="ARBA00022448"/>
    </source>
</evidence>
<organism evidence="15 16">
    <name type="scientific">Candidatus Desulfatibia vada</name>
    <dbReference type="NCBI Taxonomy" id="2841696"/>
    <lineage>
        <taxon>Bacteria</taxon>
        <taxon>Pseudomonadati</taxon>
        <taxon>Thermodesulfobacteriota</taxon>
        <taxon>Desulfobacteria</taxon>
        <taxon>Desulfobacterales</taxon>
        <taxon>Desulfobacterales incertae sedis</taxon>
        <taxon>Candidatus Desulfatibia</taxon>
    </lineage>
</organism>
<comment type="similarity">
    <text evidence="12 13">Belongs to the ATPase B chain family.</text>
</comment>
<dbReference type="Proteomes" id="UP000605201">
    <property type="component" value="Unassembled WGS sequence"/>
</dbReference>
<evidence type="ECO:0000256" key="10">
    <source>
        <dbReference type="ARBA" id="ARBA00025614"/>
    </source>
</evidence>
<comment type="subcellular location">
    <subcellularLocation>
        <location evidence="12">Cell membrane</location>
        <topology evidence="12">Single-pass membrane protein</topology>
    </subcellularLocation>
    <subcellularLocation>
        <location evidence="11">Endomembrane system</location>
        <topology evidence="11">Single-pass membrane protein</topology>
    </subcellularLocation>
</comment>
<name>A0A8J6P0Y8_9BACT</name>
<reference evidence="15 16" key="1">
    <citation type="submission" date="2020-08" db="EMBL/GenBank/DDBJ databases">
        <title>Bridging the membrane lipid divide: bacteria of the FCB group superphylum have the potential to synthesize archaeal ether lipids.</title>
        <authorList>
            <person name="Villanueva L."/>
            <person name="Von Meijenfeldt F.A.B."/>
            <person name="Westbye A.B."/>
            <person name="Yadav S."/>
            <person name="Hopmans E.C."/>
            <person name="Dutilh B.E."/>
            <person name="Sinninghe Damste J.S."/>
        </authorList>
    </citation>
    <scope>NUCLEOTIDE SEQUENCE [LARGE SCALE GENOMIC DNA]</scope>
    <source>
        <strain evidence="15">NIOZ-UU17</strain>
    </source>
</reference>
<dbReference type="GO" id="GO:0045259">
    <property type="term" value="C:proton-transporting ATP synthase complex"/>
    <property type="evidence" value="ECO:0007669"/>
    <property type="project" value="UniProtKB-KW"/>
</dbReference>
<evidence type="ECO:0000256" key="11">
    <source>
        <dbReference type="ARBA" id="ARBA00037847"/>
    </source>
</evidence>
<evidence type="ECO:0000256" key="13">
    <source>
        <dbReference type="RuleBase" id="RU003848"/>
    </source>
</evidence>
<feature type="transmembrane region" description="Helical" evidence="12">
    <location>
        <begin position="44"/>
        <end position="61"/>
    </location>
</feature>
<evidence type="ECO:0000256" key="6">
    <source>
        <dbReference type="ARBA" id="ARBA00023065"/>
    </source>
</evidence>
<dbReference type="AlphaFoldDB" id="A0A8J6P0Y8"/>
<dbReference type="InterPro" id="IPR002146">
    <property type="entry name" value="ATP_synth_b/b'su_bac/chlpt"/>
</dbReference>
<comment type="caution">
    <text evidence="15">The sequence shown here is derived from an EMBL/GenBank/DDBJ whole genome shotgun (WGS) entry which is preliminary data.</text>
</comment>
<evidence type="ECO:0000256" key="5">
    <source>
        <dbReference type="ARBA" id="ARBA00022989"/>
    </source>
</evidence>
<proteinExistence type="inferred from homology"/>
<dbReference type="GO" id="GO:0005886">
    <property type="term" value="C:plasma membrane"/>
    <property type="evidence" value="ECO:0007669"/>
    <property type="project" value="UniProtKB-SubCell"/>
</dbReference>
<dbReference type="GO" id="GO:0012505">
    <property type="term" value="C:endomembrane system"/>
    <property type="evidence" value="ECO:0007669"/>
    <property type="project" value="UniProtKB-SubCell"/>
</dbReference>
<keyword evidence="5 12" id="KW-1133">Transmembrane helix</keyword>
<sequence length="194" mass="21903">MKYVAKLLWVCGGISLGILGLHLGGHEAFAAEKTSNWRPTYDLIMRWVNFGIIVFVLNRYAKTPLKNFLRSKKEGLALEIDELEEKKEDANAKISETQKTIDESDVRLAELKARIVQQGEREKLKIVESAQQQSRAMLEDANRRIDASILQARNTVKGELIDAAIDLAMERLPQEITAVDNEKFVSAYLTSTKV</sequence>
<gene>
    <name evidence="12" type="primary">atpF</name>
    <name evidence="15" type="ORF">H8D96_15275</name>
</gene>
<feature type="coiled-coil region" evidence="14">
    <location>
        <begin position="66"/>
        <end position="114"/>
    </location>
</feature>
<comment type="caution">
    <text evidence="12">Lacks conserved residue(s) required for the propagation of feature annotation.</text>
</comment>
<keyword evidence="1 12" id="KW-0813">Transport</keyword>
<evidence type="ECO:0000313" key="16">
    <source>
        <dbReference type="Proteomes" id="UP000605201"/>
    </source>
</evidence>
<evidence type="ECO:0000313" key="15">
    <source>
        <dbReference type="EMBL" id="MBC8433270.1"/>
    </source>
</evidence>
<feature type="transmembrane region" description="Helical" evidence="12">
    <location>
        <begin position="7"/>
        <end position="24"/>
    </location>
</feature>
<keyword evidence="14" id="KW-0175">Coiled coil</keyword>
<keyword evidence="6 12" id="KW-0406">Ion transport</keyword>